<evidence type="ECO:0000259" key="7">
    <source>
        <dbReference type="Pfam" id="PF25004"/>
    </source>
</evidence>
<dbReference type="GO" id="GO:0032259">
    <property type="term" value="P:methylation"/>
    <property type="evidence" value="ECO:0007669"/>
    <property type="project" value="UniProtKB-KW"/>
</dbReference>
<evidence type="ECO:0000313" key="8">
    <source>
        <dbReference type="EMBL" id="MCF1597564.1"/>
    </source>
</evidence>
<dbReference type="PANTHER" id="PTHR45875:SF1">
    <property type="entry name" value="METHYLTRANSFERASE N6AMT1"/>
    <property type="match status" value="1"/>
</dbReference>
<dbReference type="Pfam" id="PF05175">
    <property type="entry name" value="MTS"/>
    <property type="match status" value="1"/>
</dbReference>
<dbReference type="GO" id="GO:0035657">
    <property type="term" value="C:eRF1 methyltransferase complex"/>
    <property type="evidence" value="ECO:0007669"/>
    <property type="project" value="TreeGrafter"/>
</dbReference>
<evidence type="ECO:0000313" key="9">
    <source>
        <dbReference type="Proteomes" id="UP001139384"/>
    </source>
</evidence>
<dbReference type="EMBL" id="JAKEIP010000155">
    <property type="protein sequence ID" value="MCF1597564.1"/>
    <property type="molecule type" value="Genomic_DNA"/>
</dbReference>
<evidence type="ECO:0000256" key="4">
    <source>
        <dbReference type="ARBA" id="ARBA00022691"/>
    </source>
</evidence>
<dbReference type="InterPro" id="IPR029063">
    <property type="entry name" value="SAM-dependent_MTases_sf"/>
</dbReference>
<organism evidence="8 9">
    <name type="scientific">Streptomyces muensis</name>
    <dbReference type="NCBI Taxonomy" id="1077944"/>
    <lineage>
        <taxon>Bacteria</taxon>
        <taxon>Bacillati</taxon>
        <taxon>Actinomycetota</taxon>
        <taxon>Actinomycetes</taxon>
        <taxon>Kitasatosporales</taxon>
        <taxon>Streptomycetaceae</taxon>
        <taxon>Streptomyces</taxon>
    </lineage>
</organism>
<gene>
    <name evidence="8" type="ORF">L0P92_28980</name>
</gene>
<name>A0A9X1TP85_STRM4</name>
<dbReference type="SUPFAM" id="SSF53335">
    <property type="entry name" value="S-adenosyl-L-methionine-dependent methyltransferases"/>
    <property type="match status" value="1"/>
</dbReference>
<accession>A0A9X1TP85</accession>
<dbReference type="GO" id="GO:0008276">
    <property type="term" value="F:protein methyltransferase activity"/>
    <property type="evidence" value="ECO:0007669"/>
    <property type="project" value="TreeGrafter"/>
</dbReference>
<dbReference type="Gene3D" id="3.40.50.150">
    <property type="entry name" value="Vaccinia Virus protein VP39"/>
    <property type="match status" value="1"/>
</dbReference>
<protein>
    <submittedName>
        <fullName evidence="8">Class I SAM-dependent methyltransferase</fullName>
    </submittedName>
</protein>
<comment type="caution">
    <text evidence="8">The sequence shown here is derived from an EMBL/GenBank/DDBJ whole genome shotgun (WGS) entry which is preliminary data.</text>
</comment>
<dbReference type="Proteomes" id="UP001139384">
    <property type="component" value="Unassembled WGS sequence"/>
</dbReference>
<dbReference type="InterPro" id="IPR056684">
    <property type="entry name" value="DUF7782"/>
</dbReference>
<evidence type="ECO:0000259" key="6">
    <source>
        <dbReference type="Pfam" id="PF23186"/>
    </source>
</evidence>
<dbReference type="CDD" id="cd02440">
    <property type="entry name" value="AdoMet_MTases"/>
    <property type="match status" value="1"/>
</dbReference>
<evidence type="ECO:0000256" key="1">
    <source>
        <dbReference type="ARBA" id="ARBA00006149"/>
    </source>
</evidence>
<dbReference type="InterPro" id="IPR052190">
    <property type="entry name" value="Euk-Arch_PrmC-MTase"/>
</dbReference>
<dbReference type="InterPro" id="IPR002052">
    <property type="entry name" value="DNA_methylase_N6_adenine_CS"/>
</dbReference>
<evidence type="ECO:0000256" key="3">
    <source>
        <dbReference type="ARBA" id="ARBA00022679"/>
    </source>
</evidence>
<feature type="domain" description="Methyltransferase small" evidence="5">
    <location>
        <begin position="169"/>
        <end position="286"/>
    </location>
</feature>
<keyword evidence="3" id="KW-0808">Transferase</keyword>
<keyword evidence="2 8" id="KW-0489">Methyltransferase</keyword>
<feature type="domain" description="DUF7782" evidence="7">
    <location>
        <begin position="395"/>
        <end position="506"/>
    </location>
</feature>
<keyword evidence="9" id="KW-1185">Reference proteome</keyword>
<dbReference type="GO" id="GO:0008757">
    <property type="term" value="F:S-adenosylmethionine-dependent methyltransferase activity"/>
    <property type="evidence" value="ECO:0007669"/>
    <property type="project" value="TreeGrafter"/>
</dbReference>
<dbReference type="Pfam" id="PF25004">
    <property type="entry name" value="DUF7782"/>
    <property type="match status" value="1"/>
</dbReference>
<reference evidence="8" key="1">
    <citation type="submission" date="2022-01" db="EMBL/GenBank/DDBJ databases">
        <title>Draft Genome Sequences of Seven Type Strains of the Genus Streptomyces.</title>
        <authorList>
            <person name="Aziz S."/>
            <person name="Coretto E."/>
            <person name="Chronakova A."/>
            <person name="Sproer C."/>
            <person name="Huber K."/>
            <person name="Nouioui I."/>
            <person name="Gross H."/>
        </authorList>
    </citation>
    <scope>NUCLEOTIDE SEQUENCE</scope>
    <source>
        <strain evidence="8">DSM 103493</strain>
    </source>
</reference>
<evidence type="ECO:0000256" key="2">
    <source>
        <dbReference type="ARBA" id="ARBA00022603"/>
    </source>
</evidence>
<dbReference type="GO" id="GO:0003676">
    <property type="term" value="F:nucleic acid binding"/>
    <property type="evidence" value="ECO:0007669"/>
    <property type="project" value="InterPro"/>
</dbReference>
<proteinExistence type="inferred from homology"/>
<comment type="similarity">
    <text evidence="1">Belongs to the eukaryotic/archaeal PrmC-related family.</text>
</comment>
<evidence type="ECO:0000259" key="5">
    <source>
        <dbReference type="Pfam" id="PF05175"/>
    </source>
</evidence>
<dbReference type="PROSITE" id="PS00092">
    <property type="entry name" value="N6_MTASE"/>
    <property type="match status" value="1"/>
</dbReference>
<keyword evidence="4" id="KW-0949">S-adenosyl-L-methionine</keyword>
<sequence length="508" mass="54201">MSDSSLSALPASDRPDVAARLREALLAASFTADGLLELLGAPAYAALARSETVPALRATRGDTPLEALVRLFLLQQPVPHARVAAVLPLDACLESGWLVRAGLDSDDVAATVDVRPYGGPDGEDWFIVSDLGCAVGGAGGIGSKDEGVVLGVGGASTTLAGITVRTPVSAALDLGTGSGIQALHAAQHATRVTATDLNPRALHITALTLALSGAPAADLREGSLFEPLRNGETYDLIVSNPPFVISPGARLTYRDGGMGGDDLCRSIVQGAGERLNEGGFAQFLANWQHVEGEDWQDRLRSWVPRGCDAWIVQREVQDITQYAELWLRDAGDHRGDAAEYQARYDAWLDEFEARKVKAVGFGWITLRKAAAAVPSITVEEWPHPVEQPLGDTVLAHFARLDYLRARDDAALLEDHFRLVGEVVQEQVGLPGAEDPEHVVLRQHRGMRRAAQVDTVGAGFAGVCDGSLSAGRILDAIAQLMGEDPVLLRDRTPAQIRLLVEQGFIEPAR</sequence>
<dbReference type="InterPro" id="IPR055487">
    <property type="entry name" value="DUF7059"/>
</dbReference>
<dbReference type="InterPro" id="IPR007848">
    <property type="entry name" value="Small_mtfrase_dom"/>
</dbReference>
<feature type="domain" description="DUF7059" evidence="6">
    <location>
        <begin position="27"/>
        <end position="109"/>
    </location>
</feature>
<dbReference type="PANTHER" id="PTHR45875">
    <property type="entry name" value="METHYLTRANSFERASE N6AMT1"/>
    <property type="match status" value="1"/>
</dbReference>
<dbReference type="AlphaFoldDB" id="A0A9X1TP85"/>
<dbReference type="RefSeq" id="WP_234766009.1">
    <property type="nucleotide sequence ID" value="NZ_JAKEIP010000155.1"/>
</dbReference>
<dbReference type="GO" id="GO:0008170">
    <property type="term" value="F:N-methyltransferase activity"/>
    <property type="evidence" value="ECO:0007669"/>
    <property type="project" value="UniProtKB-ARBA"/>
</dbReference>
<dbReference type="Pfam" id="PF23186">
    <property type="entry name" value="DUF7059"/>
    <property type="match status" value="1"/>
</dbReference>